<dbReference type="EMBL" id="MU007063">
    <property type="protein sequence ID" value="KAF2426617.1"/>
    <property type="molecule type" value="Genomic_DNA"/>
</dbReference>
<feature type="region of interest" description="Disordered" evidence="1">
    <location>
        <begin position="330"/>
        <end position="373"/>
    </location>
</feature>
<evidence type="ECO:0000313" key="2">
    <source>
        <dbReference type="EMBL" id="KAF2426617.1"/>
    </source>
</evidence>
<evidence type="ECO:0000313" key="3">
    <source>
        <dbReference type="Proteomes" id="UP000800235"/>
    </source>
</evidence>
<organism evidence="2 3">
    <name type="scientific">Tothia fuscella</name>
    <dbReference type="NCBI Taxonomy" id="1048955"/>
    <lineage>
        <taxon>Eukaryota</taxon>
        <taxon>Fungi</taxon>
        <taxon>Dikarya</taxon>
        <taxon>Ascomycota</taxon>
        <taxon>Pezizomycotina</taxon>
        <taxon>Dothideomycetes</taxon>
        <taxon>Pleosporomycetidae</taxon>
        <taxon>Venturiales</taxon>
        <taxon>Cylindrosympodiaceae</taxon>
        <taxon>Tothia</taxon>
    </lineage>
</organism>
<proteinExistence type="predicted"/>
<feature type="compositionally biased region" description="Basic and acidic residues" evidence="1">
    <location>
        <begin position="358"/>
        <end position="373"/>
    </location>
</feature>
<dbReference type="Proteomes" id="UP000800235">
    <property type="component" value="Unassembled WGS sequence"/>
</dbReference>
<evidence type="ECO:0000256" key="1">
    <source>
        <dbReference type="SAM" id="MobiDB-lite"/>
    </source>
</evidence>
<dbReference type="OrthoDB" id="3795731at2759"/>
<reference evidence="2" key="1">
    <citation type="journal article" date="2020" name="Stud. Mycol.">
        <title>101 Dothideomycetes genomes: a test case for predicting lifestyles and emergence of pathogens.</title>
        <authorList>
            <person name="Haridas S."/>
            <person name="Albert R."/>
            <person name="Binder M."/>
            <person name="Bloem J."/>
            <person name="Labutti K."/>
            <person name="Salamov A."/>
            <person name="Andreopoulos B."/>
            <person name="Baker S."/>
            <person name="Barry K."/>
            <person name="Bills G."/>
            <person name="Bluhm B."/>
            <person name="Cannon C."/>
            <person name="Castanera R."/>
            <person name="Culley D."/>
            <person name="Daum C."/>
            <person name="Ezra D."/>
            <person name="Gonzalez J."/>
            <person name="Henrissat B."/>
            <person name="Kuo A."/>
            <person name="Liang C."/>
            <person name="Lipzen A."/>
            <person name="Lutzoni F."/>
            <person name="Magnuson J."/>
            <person name="Mondo S."/>
            <person name="Nolan M."/>
            <person name="Ohm R."/>
            <person name="Pangilinan J."/>
            <person name="Park H.-J."/>
            <person name="Ramirez L."/>
            <person name="Alfaro M."/>
            <person name="Sun H."/>
            <person name="Tritt A."/>
            <person name="Yoshinaga Y."/>
            <person name="Zwiers L.-H."/>
            <person name="Turgeon B."/>
            <person name="Goodwin S."/>
            <person name="Spatafora J."/>
            <person name="Crous P."/>
            <person name="Grigoriev I."/>
        </authorList>
    </citation>
    <scope>NUCLEOTIDE SEQUENCE</scope>
    <source>
        <strain evidence="2">CBS 130266</strain>
    </source>
</reference>
<protein>
    <submittedName>
        <fullName evidence="2">Uncharacterized protein</fullName>
    </submittedName>
</protein>
<sequence length="373" mass="42037">MTTLGSNNTFGNLREGDSKLSAMPPLESATTANGPGKDDSKNSTLKNKWNVLNAKKLNKMSQEEDQAWIVEAEALWKERRVGSGEEYDENGDYSGDTSDKEYCGFMPLDRTAAYVDLYADLPSNAPADHPHLLHSLEFEGARMLDHDGDTPNGRLSVPDYLVTTLFYRSSSILETFLNLPAGRAFYYLWKASSRHYNDVCIARRNNDVLIGICQDLGQADRNKGNHTYKDFLEWQPIFHYKIEISGKWTLTYVNRIAATTKVAMFCNPIALDFHIGFHPFEGEELVNSPFVVPYTLQGFKDYLAGGKCSKDSVRGKGRVVIVTDEAGVDPFDEQVHGMDASEEPEDDDEIEDESDNDDAYRSDQEEDGWLDRY</sequence>
<name>A0A9P4NM87_9PEZI</name>
<feature type="region of interest" description="Disordered" evidence="1">
    <location>
        <begin position="1"/>
        <end position="48"/>
    </location>
</feature>
<feature type="compositionally biased region" description="Acidic residues" evidence="1">
    <location>
        <begin position="340"/>
        <end position="357"/>
    </location>
</feature>
<comment type="caution">
    <text evidence="2">The sequence shown here is derived from an EMBL/GenBank/DDBJ whole genome shotgun (WGS) entry which is preliminary data.</text>
</comment>
<gene>
    <name evidence="2" type="ORF">EJ08DRAFT_663201</name>
</gene>
<dbReference type="AlphaFoldDB" id="A0A9P4NM87"/>
<feature type="compositionally biased region" description="Polar residues" evidence="1">
    <location>
        <begin position="1"/>
        <end position="11"/>
    </location>
</feature>
<accession>A0A9P4NM87</accession>
<keyword evidence="3" id="KW-1185">Reference proteome</keyword>